<dbReference type="Gene3D" id="3.40.630.10">
    <property type="entry name" value="Zn peptidases"/>
    <property type="match status" value="1"/>
</dbReference>
<keyword evidence="7 9" id="KW-0862">Zinc</keyword>
<protein>
    <recommendedName>
        <fullName evidence="10">M18 family aminopeptidase</fullName>
        <ecNumber evidence="10">3.4.11.-</ecNumber>
    </recommendedName>
</protein>
<keyword evidence="8 9" id="KW-0482">Metalloprotease</keyword>
<evidence type="ECO:0000256" key="10">
    <source>
        <dbReference type="RuleBase" id="RU004387"/>
    </source>
</evidence>
<dbReference type="InterPro" id="IPR023358">
    <property type="entry name" value="Peptidase_M18_dom2"/>
</dbReference>
<sequence>MERPNAWKDYTPEQLDELHYLCEGYKAFISDNKTERECCTASVAMAEEAGYVSLQSRIEAGEPLKPGDKVYAVNRGKSLMLLHLGTEPLERGVNILGAHIDSPRLDVKQDPVEEKNEIVTLDTHYYGGVKKYQWVTIPLAIHGVVAKKDGSVVNVVIGEDEDDPVFCISDLLIHLSSQQMTKKASEVIEGEMLDVLVGNRPVVIEEGAEKDEDAEKSPVKAGVLAILREQLGIEEEDLLSAELEVVPAGAARDLGLDRSMILGYGQDDRSCAYTSLVAQLDAQTPTRTAVCLLVDKEEIGSVGATGMTSHFFEDTMAEVLELSGQSGPLALRRCLAASNMLSSDVSAGFDPTFASVFEPKNSAYLGHGLTFNKYTGSRGKSGSNDADAEYVATIRRVMDEGGVHFQTAELGKVDAGGGGTIAYILATYGMNVIDCGVPVLSMHAPWEATSKADIYEAYRGYREFLKLA</sequence>
<evidence type="ECO:0000313" key="12">
    <source>
        <dbReference type="Proteomes" id="UP000824133"/>
    </source>
</evidence>
<proteinExistence type="inferred from homology"/>
<dbReference type="SUPFAM" id="SSF53187">
    <property type="entry name" value="Zn-dependent exopeptidases"/>
    <property type="match status" value="1"/>
</dbReference>
<evidence type="ECO:0000256" key="8">
    <source>
        <dbReference type="ARBA" id="ARBA00023049"/>
    </source>
</evidence>
<organism evidence="11 12">
    <name type="scientific">Candidatus Olsenella excrementavium</name>
    <dbReference type="NCBI Taxonomy" id="2838709"/>
    <lineage>
        <taxon>Bacteria</taxon>
        <taxon>Bacillati</taxon>
        <taxon>Actinomycetota</taxon>
        <taxon>Coriobacteriia</taxon>
        <taxon>Coriobacteriales</taxon>
        <taxon>Atopobiaceae</taxon>
        <taxon>Olsenella</taxon>
    </lineage>
</organism>
<dbReference type="GO" id="GO:0006508">
    <property type="term" value="P:proteolysis"/>
    <property type="evidence" value="ECO:0007669"/>
    <property type="project" value="UniProtKB-KW"/>
</dbReference>
<dbReference type="Pfam" id="PF02127">
    <property type="entry name" value="Peptidase_M18"/>
    <property type="match status" value="1"/>
</dbReference>
<dbReference type="GO" id="GO:0008237">
    <property type="term" value="F:metallopeptidase activity"/>
    <property type="evidence" value="ECO:0007669"/>
    <property type="project" value="UniProtKB-KW"/>
</dbReference>
<reference evidence="11" key="1">
    <citation type="journal article" date="2021" name="PeerJ">
        <title>Extensive microbial diversity within the chicken gut microbiome revealed by metagenomics and culture.</title>
        <authorList>
            <person name="Gilroy R."/>
            <person name="Ravi A."/>
            <person name="Getino M."/>
            <person name="Pursley I."/>
            <person name="Horton D.L."/>
            <person name="Alikhan N.F."/>
            <person name="Baker D."/>
            <person name="Gharbi K."/>
            <person name="Hall N."/>
            <person name="Watson M."/>
            <person name="Adriaenssens E.M."/>
            <person name="Foster-Nyarko E."/>
            <person name="Jarju S."/>
            <person name="Secka A."/>
            <person name="Antonio M."/>
            <person name="Oren A."/>
            <person name="Chaudhuri R.R."/>
            <person name="La Ragione R."/>
            <person name="Hildebrand F."/>
            <person name="Pallen M.J."/>
        </authorList>
    </citation>
    <scope>NUCLEOTIDE SEQUENCE</scope>
    <source>
        <strain evidence="11">ChiHjej10B9-743</strain>
    </source>
</reference>
<dbReference type="PANTHER" id="PTHR28570">
    <property type="entry name" value="ASPARTYL AMINOPEPTIDASE"/>
    <property type="match status" value="1"/>
</dbReference>
<dbReference type="NCBIfam" id="NF002600">
    <property type="entry name" value="PRK02256.1"/>
    <property type="match status" value="1"/>
</dbReference>
<dbReference type="PRINTS" id="PR00932">
    <property type="entry name" value="AMINO1PTASE"/>
</dbReference>
<accession>A0A9D1ZAS4</accession>
<dbReference type="EC" id="3.4.11.-" evidence="10"/>
<evidence type="ECO:0000256" key="9">
    <source>
        <dbReference type="RuleBase" id="RU004386"/>
    </source>
</evidence>
<comment type="cofactor">
    <cofactor evidence="1 10">
        <name>Zn(2+)</name>
        <dbReference type="ChEBI" id="CHEBI:29105"/>
    </cofactor>
</comment>
<dbReference type="Proteomes" id="UP000824133">
    <property type="component" value="Unassembled WGS sequence"/>
</dbReference>
<dbReference type="GO" id="GO:0008270">
    <property type="term" value="F:zinc ion binding"/>
    <property type="evidence" value="ECO:0007669"/>
    <property type="project" value="InterPro"/>
</dbReference>
<gene>
    <name evidence="11" type="ORF">IAA42_05920</name>
</gene>
<dbReference type="SUPFAM" id="SSF101821">
    <property type="entry name" value="Aminopeptidase/glucanase lid domain"/>
    <property type="match status" value="1"/>
</dbReference>
<dbReference type="GO" id="GO:0004177">
    <property type="term" value="F:aminopeptidase activity"/>
    <property type="evidence" value="ECO:0007669"/>
    <property type="project" value="UniProtKB-KW"/>
</dbReference>
<dbReference type="Gene3D" id="2.30.250.10">
    <property type="entry name" value="Aminopeptidase i, Domain 2"/>
    <property type="match status" value="1"/>
</dbReference>
<dbReference type="GO" id="GO:0005737">
    <property type="term" value="C:cytoplasm"/>
    <property type="evidence" value="ECO:0007669"/>
    <property type="project" value="UniProtKB-ARBA"/>
</dbReference>
<evidence type="ECO:0000256" key="5">
    <source>
        <dbReference type="ARBA" id="ARBA00022723"/>
    </source>
</evidence>
<dbReference type="EMBL" id="DXCP01000043">
    <property type="protein sequence ID" value="HIY79955.1"/>
    <property type="molecule type" value="Genomic_DNA"/>
</dbReference>
<evidence type="ECO:0000256" key="1">
    <source>
        <dbReference type="ARBA" id="ARBA00001947"/>
    </source>
</evidence>
<dbReference type="PANTHER" id="PTHR28570:SF2">
    <property type="entry name" value="M18 FAMILY AMINOPEPTIDASE 1-RELATED"/>
    <property type="match status" value="1"/>
</dbReference>
<keyword evidence="5 9" id="KW-0479">Metal-binding</keyword>
<reference evidence="11" key="2">
    <citation type="submission" date="2021-04" db="EMBL/GenBank/DDBJ databases">
        <authorList>
            <person name="Gilroy R."/>
        </authorList>
    </citation>
    <scope>NUCLEOTIDE SEQUENCE</scope>
    <source>
        <strain evidence="11">ChiHjej10B9-743</strain>
    </source>
</reference>
<evidence type="ECO:0000256" key="4">
    <source>
        <dbReference type="ARBA" id="ARBA00022670"/>
    </source>
</evidence>
<name>A0A9D1ZAS4_9ACTN</name>
<evidence type="ECO:0000256" key="2">
    <source>
        <dbReference type="ARBA" id="ARBA00008290"/>
    </source>
</evidence>
<evidence type="ECO:0000313" key="11">
    <source>
        <dbReference type="EMBL" id="HIY79955.1"/>
    </source>
</evidence>
<comment type="caution">
    <text evidence="11">The sequence shown here is derived from an EMBL/GenBank/DDBJ whole genome shotgun (WGS) entry which is preliminary data.</text>
</comment>
<keyword evidence="6 9" id="KW-0378">Hydrolase</keyword>
<evidence type="ECO:0000256" key="3">
    <source>
        <dbReference type="ARBA" id="ARBA00022438"/>
    </source>
</evidence>
<dbReference type="InterPro" id="IPR001948">
    <property type="entry name" value="Peptidase_M18"/>
</dbReference>
<evidence type="ECO:0000256" key="7">
    <source>
        <dbReference type="ARBA" id="ARBA00022833"/>
    </source>
</evidence>
<dbReference type="AlphaFoldDB" id="A0A9D1ZAS4"/>
<evidence type="ECO:0000256" key="6">
    <source>
        <dbReference type="ARBA" id="ARBA00022801"/>
    </source>
</evidence>
<keyword evidence="4 9" id="KW-0645">Protease</keyword>
<keyword evidence="3 9" id="KW-0031">Aminopeptidase</keyword>
<comment type="similarity">
    <text evidence="2 9">Belongs to the peptidase M18 family.</text>
</comment>